<organism evidence="2">
    <name type="scientific">Naegleria gruberi</name>
    <name type="common">Amoeba</name>
    <dbReference type="NCBI Taxonomy" id="5762"/>
    <lineage>
        <taxon>Eukaryota</taxon>
        <taxon>Discoba</taxon>
        <taxon>Heterolobosea</taxon>
        <taxon>Tetramitia</taxon>
        <taxon>Eutetramitia</taxon>
        <taxon>Vahlkampfiidae</taxon>
        <taxon>Naegleria</taxon>
    </lineage>
</organism>
<name>D2VUK7_NAEGR</name>
<dbReference type="KEGG" id="ngr:NAEGRDRAFT_72698"/>
<dbReference type="EMBL" id="GG738899">
    <property type="protein sequence ID" value="EFC39468.1"/>
    <property type="molecule type" value="Genomic_DNA"/>
</dbReference>
<dbReference type="VEuPathDB" id="AmoebaDB:NAEGRDRAFT_72698"/>
<dbReference type="AlphaFoldDB" id="D2VUK7"/>
<protein>
    <submittedName>
        <fullName evidence="1">Predicted protein</fullName>
    </submittedName>
</protein>
<gene>
    <name evidence="1" type="ORF">NAEGRDRAFT_72698</name>
</gene>
<dbReference type="Proteomes" id="UP000006671">
    <property type="component" value="Unassembled WGS sequence"/>
</dbReference>
<proteinExistence type="predicted"/>
<evidence type="ECO:0000313" key="2">
    <source>
        <dbReference type="Proteomes" id="UP000006671"/>
    </source>
</evidence>
<reference evidence="1 2" key="1">
    <citation type="journal article" date="2010" name="Cell">
        <title>The genome of Naegleria gruberi illuminates early eukaryotic versatility.</title>
        <authorList>
            <person name="Fritz-Laylin L.K."/>
            <person name="Prochnik S.E."/>
            <person name="Ginger M.L."/>
            <person name="Dacks J.B."/>
            <person name="Carpenter M.L."/>
            <person name="Field M.C."/>
            <person name="Kuo A."/>
            <person name="Paredez A."/>
            <person name="Chapman J."/>
            <person name="Pham J."/>
            <person name="Shu S."/>
            <person name="Neupane R."/>
            <person name="Cipriano M."/>
            <person name="Mancuso J."/>
            <person name="Tu H."/>
            <person name="Salamov A."/>
            <person name="Lindquist E."/>
            <person name="Shapiro H."/>
            <person name="Lucas S."/>
            <person name="Grigoriev I.V."/>
            <person name="Cande W.Z."/>
            <person name="Fulton C."/>
            <person name="Rokhsar D.S."/>
            <person name="Dawson S.C."/>
        </authorList>
    </citation>
    <scope>NUCLEOTIDE SEQUENCE [LARGE SCALE GENOMIC DNA]</scope>
    <source>
        <strain evidence="1 2">NEG-M</strain>
    </source>
</reference>
<sequence>MVFRLFSKIRTVDANDDLSTVSEQESHVPVPVVVSVKVSPLKITQHSLKILEKVNRDELLIVGCFLNTSELANLASCNQQLLEFFFNLTIDKVNLIANRKKEFSTVNMDSRIVSIKDVYQENDELFSTTQTIIWKPLVLHYFPSYSKSLNVKNWMHILRRRFTHLQIHMPRSKNQNQIQIIGGTDKYQREFVEGCEWEYECPLKITSMTFISEEMVFCNVCKENIYKVHNETDLNYHTEQGHCVILTEKKRLRIGKTYNPNYHKLPAVR</sequence>
<evidence type="ECO:0000313" key="1">
    <source>
        <dbReference type="EMBL" id="EFC39468.1"/>
    </source>
</evidence>
<accession>D2VUK7</accession>
<dbReference type="RefSeq" id="XP_002672212.1">
    <property type="nucleotide sequence ID" value="XM_002672166.1"/>
</dbReference>
<dbReference type="InParanoid" id="D2VUK7"/>
<keyword evidence="2" id="KW-1185">Reference proteome</keyword>
<dbReference type="GeneID" id="8850896"/>